<dbReference type="EMBL" id="MELK01000006">
    <property type="protein sequence ID" value="OFW60183.1"/>
    <property type="molecule type" value="Genomic_DNA"/>
</dbReference>
<dbReference type="PANTHER" id="PTHR19288:SF46">
    <property type="entry name" value="HALOACID DEHALOGENASE-LIKE HYDROLASE DOMAIN-CONTAINING PROTEIN 2"/>
    <property type="match status" value="1"/>
</dbReference>
<dbReference type="STRING" id="1797197.A2Y75_02425"/>
<evidence type="ECO:0000313" key="4">
    <source>
        <dbReference type="EMBL" id="OFW60183.1"/>
    </source>
</evidence>
<dbReference type="GO" id="GO:0005737">
    <property type="term" value="C:cytoplasm"/>
    <property type="evidence" value="ECO:0007669"/>
    <property type="project" value="TreeGrafter"/>
</dbReference>
<dbReference type="PIRSF" id="PIRSF000915">
    <property type="entry name" value="PGP-type_phosphatase"/>
    <property type="match status" value="1"/>
</dbReference>
<dbReference type="Proteomes" id="UP000177876">
    <property type="component" value="Unassembled WGS sequence"/>
</dbReference>
<dbReference type="SUPFAM" id="SSF56784">
    <property type="entry name" value="HAD-like"/>
    <property type="match status" value="1"/>
</dbReference>
<dbReference type="InterPro" id="IPR036412">
    <property type="entry name" value="HAD-like_sf"/>
</dbReference>
<accession>A0A1F2WTP1</accession>
<proteinExistence type="predicted"/>
<dbReference type="Pfam" id="PF13344">
    <property type="entry name" value="Hydrolase_6"/>
    <property type="match status" value="1"/>
</dbReference>
<evidence type="ECO:0000256" key="3">
    <source>
        <dbReference type="PIRSR" id="PIRSR000915-3"/>
    </source>
</evidence>
<organism evidence="4 5">
    <name type="scientific">Candidatus Solincola sediminis</name>
    <dbReference type="NCBI Taxonomy" id="1797199"/>
    <lineage>
        <taxon>Bacteria</taxon>
        <taxon>Bacillati</taxon>
        <taxon>Actinomycetota</taxon>
        <taxon>Candidatus Geothermincolia</taxon>
        <taxon>Candidatus Geothermincolales</taxon>
        <taxon>Candidatus Geothermincolaceae</taxon>
        <taxon>Candidatus Solincola</taxon>
    </lineage>
</organism>
<evidence type="ECO:0000256" key="2">
    <source>
        <dbReference type="PIRSR" id="PIRSR000915-2"/>
    </source>
</evidence>
<feature type="binding site" evidence="3">
    <location>
        <position position="201"/>
    </location>
    <ligand>
        <name>Mg(2+)</name>
        <dbReference type="ChEBI" id="CHEBI:18420"/>
    </ligand>
</feature>
<keyword evidence="3" id="KW-0479">Metal-binding</keyword>
<gene>
    <name evidence="4" type="ORF">A2Y75_02425</name>
</gene>
<reference evidence="4 5" key="1">
    <citation type="journal article" date="2016" name="Nat. Commun.">
        <title>Thousands of microbial genomes shed light on interconnected biogeochemical processes in an aquifer system.</title>
        <authorList>
            <person name="Anantharaman K."/>
            <person name="Brown C.T."/>
            <person name="Hug L.A."/>
            <person name="Sharon I."/>
            <person name="Castelle C.J."/>
            <person name="Probst A.J."/>
            <person name="Thomas B.C."/>
            <person name="Singh A."/>
            <person name="Wilkins M.J."/>
            <person name="Karaoz U."/>
            <person name="Brodie E.L."/>
            <person name="Williams K.H."/>
            <person name="Hubbard S.S."/>
            <person name="Banfield J.F."/>
        </authorList>
    </citation>
    <scope>NUCLEOTIDE SEQUENCE [LARGE SCALE GENOMIC DNA]</scope>
</reference>
<feature type="binding site" evidence="2">
    <location>
        <position position="176"/>
    </location>
    <ligand>
        <name>substrate</name>
    </ligand>
</feature>
<dbReference type="GO" id="GO:0046872">
    <property type="term" value="F:metal ion binding"/>
    <property type="evidence" value="ECO:0007669"/>
    <property type="project" value="UniProtKB-KW"/>
</dbReference>
<dbReference type="NCBIfam" id="TIGR01460">
    <property type="entry name" value="HAD-SF-IIA"/>
    <property type="match status" value="1"/>
</dbReference>
<dbReference type="PANTHER" id="PTHR19288">
    <property type="entry name" value="4-NITROPHENYLPHOSPHATASE-RELATED"/>
    <property type="match status" value="1"/>
</dbReference>
<feature type="binding site" evidence="3">
    <location>
        <position position="2"/>
    </location>
    <ligand>
        <name>Mg(2+)</name>
        <dbReference type="ChEBI" id="CHEBI:18420"/>
    </ligand>
</feature>
<dbReference type="Pfam" id="PF13242">
    <property type="entry name" value="Hydrolase_like"/>
    <property type="match status" value="1"/>
</dbReference>
<dbReference type="GO" id="GO:0016791">
    <property type="term" value="F:phosphatase activity"/>
    <property type="evidence" value="ECO:0007669"/>
    <property type="project" value="TreeGrafter"/>
</dbReference>
<comment type="caution">
    <text evidence="4">The sequence shown here is derived from an EMBL/GenBank/DDBJ whole genome shotgun (WGS) entry which is preliminary data.</text>
</comment>
<dbReference type="InterPro" id="IPR023214">
    <property type="entry name" value="HAD_sf"/>
</dbReference>
<evidence type="ECO:0000256" key="1">
    <source>
        <dbReference type="PIRSR" id="PIRSR000915-1"/>
    </source>
</evidence>
<dbReference type="AlphaFoldDB" id="A0A1F2WTP1"/>
<sequence>MDGVLYINEQPITSAIEFINRIKEDRNVLLLTNNSRSTRSQYREKLASMGLAVREDQIMTSSLATAGYLAENHDTRNATAFALGGVGLCEELEGIGMRLVKDDAARRAEFVVVGWDTELTYEKLKIACLALRAGAFFIATNSDATYPSTDGVWPGAGAILAAVETSASRSALVIGKPHIIMMQTALAAIGSNADCTLMIGDRLDTDILGGWRAGMDTCLVLTGISKREDVEEFEPRPDLIVNNLMELL</sequence>
<evidence type="ECO:0000313" key="5">
    <source>
        <dbReference type="Proteomes" id="UP000177876"/>
    </source>
</evidence>
<comment type="cofactor">
    <cofactor evidence="3">
        <name>Mg(2+)</name>
        <dbReference type="ChEBI" id="CHEBI:18420"/>
    </cofactor>
    <text evidence="3">Divalent metal ions. Mg(2+) is the most effective.</text>
</comment>
<evidence type="ECO:0008006" key="6">
    <source>
        <dbReference type="Google" id="ProtNLM"/>
    </source>
</evidence>
<dbReference type="Gene3D" id="3.40.50.1000">
    <property type="entry name" value="HAD superfamily/HAD-like"/>
    <property type="match status" value="2"/>
</dbReference>
<name>A0A1F2WTP1_9ACTN</name>
<protein>
    <recommendedName>
        <fullName evidence="6">HAD-IIA family hydrolase</fullName>
    </recommendedName>
</protein>
<feature type="active site" description="Proton donor" evidence="1">
    <location>
        <position position="2"/>
    </location>
</feature>
<keyword evidence="3" id="KW-0460">Magnesium</keyword>
<dbReference type="InterPro" id="IPR006357">
    <property type="entry name" value="HAD-SF_hydro_IIA"/>
</dbReference>